<feature type="transmembrane region" description="Helical" evidence="1">
    <location>
        <begin position="180"/>
        <end position="198"/>
    </location>
</feature>
<organism evidence="3 4">
    <name type="scientific">Patulibacter brassicae</name>
    <dbReference type="NCBI Taxonomy" id="1705717"/>
    <lineage>
        <taxon>Bacteria</taxon>
        <taxon>Bacillati</taxon>
        <taxon>Actinomycetota</taxon>
        <taxon>Thermoleophilia</taxon>
        <taxon>Solirubrobacterales</taxon>
        <taxon>Patulibacteraceae</taxon>
        <taxon>Patulibacter</taxon>
    </lineage>
</organism>
<keyword evidence="2" id="KW-0732">Signal</keyword>
<feature type="transmembrane region" description="Helical" evidence="1">
    <location>
        <begin position="40"/>
        <end position="60"/>
    </location>
</feature>
<keyword evidence="1" id="KW-0812">Transmembrane</keyword>
<accession>A0ABU4VHM1</accession>
<dbReference type="EMBL" id="JAXAVX010000002">
    <property type="protein sequence ID" value="MDX8151283.1"/>
    <property type="molecule type" value="Genomic_DNA"/>
</dbReference>
<feature type="chain" id="PRO_5045647290" evidence="2">
    <location>
        <begin position="25"/>
        <end position="486"/>
    </location>
</feature>
<feature type="transmembrane region" description="Helical" evidence="1">
    <location>
        <begin position="329"/>
        <end position="348"/>
    </location>
</feature>
<dbReference type="Proteomes" id="UP001277761">
    <property type="component" value="Unassembled WGS sequence"/>
</dbReference>
<reference evidence="3 4" key="1">
    <citation type="submission" date="2023-11" db="EMBL/GenBank/DDBJ databases">
        <authorList>
            <person name="Xu M."/>
            <person name="Jiang T."/>
        </authorList>
    </citation>
    <scope>NUCLEOTIDE SEQUENCE [LARGE SCALE GENOMIC DNA]</scope>
    <source>
        <strain evidence="3 4">SD</strain>
    </source>
</reference>
<protein>
    <submittedName>
        <fullName evidence="3">Fenitrothion hydrolase</fullName>
    </submittedName>
</protein>
<keyword evidence="1" id="KW-0472">Membrane</keyword>
<feature type="transmembrane region" description="Helical" evidence="1">
    <location>
        <begin position="465"/>
        <end position="482"/>
    </location>
</feature>
<keyword evidence="3" id="KW-0378">Hydrolase</keyword>
<sequence>MRLWRWLPAGVAALLLGAPSPAVAHGITGVSRDRPIPDWLFGWGAAVVLVLSFVGLALAWRTPRLQADRWRPLRVGGRSASAARRRLVVGRVLGGALGVAVLGLVLWAGFTGTPDPSRNVAPTIVFVTVWVGLPIASALLGDIARPLNPWAAIGRVAGLLVRRATGGRAPRHLPYPERLGHWPAVAGVLAFVVLELLYEVPGGPRLESDTVATATAIYTCWTLAAMALFGVDRWLDRGETLAVLFGLFARLSPLERRDGRLGVRGPLRGVAGWPEGPPAGAVALVLTLIGTTAYDGAQEGVLREPGTELLGWFIDRGVGITTALRLSSALLLVGCILLVAAVYWLAMVGARRAAGRKHRVGALGATFAHSFVPIALAYLVAHYVGLLLFQGQAQLALLSDPRGDGSDWLGTASWGIDYGLIDAEGVWYLQVGALVLGHVVALVLAHDRALALLGDHRAAARSQRWMLALMVAFTVGGLYLISQANG</sequence>
<comment type="caution">
    <text evidence="3">The sequence shown here is derived from an EMBL/GenBank/DDBJ whole genome shotgun (WGS) entry which is preliminary data.</text>
</comment>
<dbReference type="GO" id="GO:0016787">
    <property type="term" value="F:hydrolase activity"/>
    <property type="evidence" value="ECO:0007669"/>
    <property type="project" value="UniProtKB-KW"/>
</dbReference>
<feature type="transmembrane region" description="Helical" evidence="1">
    <location>
        <begin position="88"/>
        <end position="108"/>
    </location>
</feature>
<proteinExistence type="predicted"/>
<evidence type="ECO:0000256" key="2">
    <source>
        <dbReference type="SAM" id="SignalP"/>
    </source>
</evidence>
<name>A0ABU4VHM1_9ACTN</name>
<feature type="transmembrane region" description="Helical" evidence="1">
    <location>
        <begin position="427"/>
        <end position="445"/>
    </location>
</feature>
<feature type="transmembrane region" description="Helical" evidence="1">
    <location>
        <begin position="210"/>
        <end position="231"/>
    </location>
</feature>
<keyword evidence="4" id="KW-1185">Reference proteome</keyword>
<evidence type="ECO:0000256" key="1">
    <source>
        <dbReference type="SAM" id="Phobius"/>
    </source>
</evidence>
<evidence type="ECO:0000313" key="3">
    <source>
        <dbReference type="EMBL" id="MDX8151283.1"/>
    </source>
</evidence>
<feature type="signal peptide" evidence="2">
    <location>
        <begin position="1"/>
        <end position="24"/>
    </location>
</feature>
<gene>
    <name evidence="3" type="ORF">SK069_06755</name>
</gene>
<feature type="transmembrane region" description="Helical" evidence="1">
    <location>
        <begin position="120"/>
        <end position="140"/>
    </location>
</feature>
<feature type="transmembrane region" description="Helical" evidence="1">
    <location>
        <begin position="360"/>
        <end position="381"/>
    </location>
</feature>
<keyword evidence="1" id="KW-1133">Transmembrane helix</keyword>
<evidence type="ECO:0000313" key="4">
    <source>
        <dbReference type="Proteomes" id="UP001277761"/>
    </source>
</evidence>